<protein>
    <recommendedName>
        <fullName evidence="3">DinB-like domain-containing protein</fullName>
    </recommendedName>
</protein>
<dbReference type="Gene3D" id="1.20.120.450">
    <property type="entry name" value="dinb family like domain"/>
    <property type="match status" value="1"/>
</dbReference>
<evidence type="ECO:0000313" key="1">
    <source>
        <dbReference type="EMBL" id="GMA24298.1"/>
    </source>
</evidence>
<organism evidence="1 2">
    <name type="scientific">Luteimicrobium album</name>
    <dbReference type="NCBI Taxonomy" id="1054550"/>
    <lineage>
        <taxon>Bacteria</taxon>
        <taxon>Bacillati</taxon>
        <taxon>Actinomycetota</taxon>
        <taxon>Actinomycetes</taxon>
        <taxon>Micrococcales</taxon>
        <taxon>Luteimicrobium</taxon>
    </lineage>
</organism>
<accession>A0ABQ6I0P2</accession>
<gene>
    <name evidence="1" type="ORF">GCM10025864_20570</name>
</gene>
<evidence type="ECO:0000313" key="2">
    <source>
        <dbReference type="Proteomes" id="UP001157091"/>
    </source>
</evidence>
<dbReference type="InterPro" id="IPR034660">
    <property type="entry name" value="DinB/YfiT-like"/>
</dbReference>
<comment type="caution">
    <text evidence="1">The sequence shown here is derived from an EMBL/GenBank/DDBJ whole genome shotgun (WGS) entry which is preliminary data.</text>
</comment>
<dbReference type="SUPFAM" id="SSF109854">
    <property type="entry name" value="DinB/YfiT-like putative metalloenzymes"/>
    <property type="match status" value="1"/>
</dbReference>
<evidence type="ECO:0008006" key="3">
    <source>
        <dbReference type="Google" id="ProtNLM"/>
    </source>
</evidence>
<proteinExistence type="predicted"/>
<sequence>MWSPLEYGAHTRDVFRVFDVRLASMLESDDPLFANWDQDAAALEDDYASQDPAVVGRELEAAGTAIAGRWDVVTPDQYERPGRRSNGSVFTVRTLGQYFAHDLVHHLHDVGA</sequence>
<dbReference type="EMBL" id="BSUK01000001">
    <property type="protein sequence ID" value="GMA24298.1"/>
    <property type="molecule type" value="Genomic_DNA"/>
</dbReference>
<dbReference type="Proteomes" id="UP001157091">
    <property type="component" value="Unassembled WGS sequence"/>
</dbReference>
<dbReference type="RefSeq" id="WP_348525197.1">
    <property type="nucleotide sequence ID" value="NZ_BSUK01000001.1"/>
</dbReference>
<keyword evidence="2" id="KW-1185">Reference proteome</keyword>
<reference evidence="2" key="1">
    <citation type="journal article" date="2019" name="Int. J. Syst. Evol. Microbiol.">
        <title>The Global Catalogue of Microorganisms (GCM) 10K type strain sequencing project: providing services to taxonomists for standard genome sequencing and annotation.</title>
        <authorList>
            <consortium name="The Broad Institute Genomics Platform"/>
            <consortium name="The Broad Institute Genome Sequencing Center for Infectious Disease"/>
            <person name="Wu L."/>
            <person name="Ma J."/>
        </authorList>
    </citation>
    <scope>NUCLEOTIDE SEQUENCE [LARGE SCALE GENOMIC DNA]</scope>
    <source>
        <strain evidence="2">NBRC 106348</strain>
    </source>
</reference>
<name>A0ABQ6I0P2_9MICO</name>